<dbReference type="EMBL" id="FPHZ01000180">
    <property type="protein sequence ID" value="SFV88798.1"/>
    <property type="molecule type" value="Genomic_DNA"/>
</dbReference>
<reference evidence="1" key="1">
    <citation type="submission" date="2016-10" db="EMBL/GenBank/DDBJ databases">
        <authorList>
            <person name="de Groot N.N."/>
        </authorList>
    </citation>
    <scope>NUCLEOTIDE SEQUENCE</scope>
</reference>
<protein>
    <submittedName>
        <fullName evidence="1">Uncharacterized protein</fullName>
    </submittedName>
</protein>
<organism evidence="1">
    <name type="scientific">hydrothermal vent metagenome</name>
    <dbReference type="NCBI Taxonomy" id="652676"/>
    <lineage>
        <taxon>unclassified sequences</taxon>
        <taxon>metagenomes</taxon>
        <taxon>ecological metagenomes</taxon>
    </lineage>
</organism>
<gene>
    <name evidence="1" type="ORF">MNB_SUP05-SYMBIONT-5-1410</name>
</gene>
<proteinExistence type="predicted"/>
<name>A0A1W1E4J4_9ZZZZ</name>
<accession>A0A1W1E4J4</accession>
<evidence type="ECO:0000313" key="1">
    <source>
        <dbReference type="EMBL" id="SFV88798.1"/>
    </source>
</evidence>
<dbReference type="AlphaFoldDB" id="A0A1W1E4J4"/>
<sequence>MVNDTAIINDGNLIIAEPFFTTVSTVVDNDLVNDFVTT</sequence>